<evidence type="ECO:0000313" key="11">
    <source>
        <dbReference type="Proteomes" id="UP001342826"/>
    </source>
</evidence>
<feature type="domain" description="HAMP" evidence="9">
    <location>
        <begin position="202"/>
        <end position="255"/>
    </location>
</feature>
<feature type="transmembrane region" description="Helical" evidence="7">
    <location>
        <begin position="12"/>
        <end position="33"/>
    </location>
</feature>
<evidence type="ECO:0000256" key="5">
    <source>
        <dbReference type="ARBA" id="ARBA00029447"/>
    </source>
</evidence>
<evidence type="ECO:0000256" key="2">
    <source>
        <dbReference type="ARBA" id="ARBA00022475"/>
    </source>
</evidence>
<gene>
    <name evidence="10" type="ORF">P9271_20245</name>
</gene>
<dbReference type="Gene3D" id="1.10.287.950">
    <property type="entry name" value="Methyl-accepting chemotaxis protein"/>
    <property type="match status" value="1"/>
</dbReference>
<comment type="similarity">
    <text evidence="5">Belongs to the methyl-accepting chemotaxis (MCP) protein family.</text>
</comment>
<evidence type="ECO:0000259" key="9">
    <source>
        <dbReference type="PROSITE" id="PS50885"/>
    </source>
</evidence>
<evidence type="ECO:0000256" key="7">
    <source>
        <dbReference type="SAM" id="Phobius"/>
    </source>
</evidence>
<dbReference type="EMBL" id="JARTFS010000018">
    <property type="protein sequence ID" value="MED4403644.1"/>
    <property type="molecule type" value="Genomic_DNA"/>
</dbReference>
<dbReference type="CDD" id="cd06225">
    <property type="entry name" value="HAMP"/>
    <property type="match status" value="1"/>
</dbReference>
<accession>A0ABU6P512</accession>
<dbReference type="RefSeq" id="WP_328015817.1">
    <property type="nucleotide sequence ID" value="NZ_JARTFS010000018.1"/>
</dbReference>
<keyword evidence="11" id="KW-1185">Reference proteome</keyword>
<dbReference type="SMART" id="SM00283">
    <property type="entry name" value="MA"/>
    <property type="match status" value="1"/>
</dbReference>
<keyword evidence="4 6" id="KW-0807">Transducer</keyword>
<evidence type="ECO:0000256" key="6">
    <source>
        <dbReference type="PROSITE-ProRule" id="PRU00284"/>
    </source>
</evidence>
<keyword evidence="7" id="KW-1133">Transmembrane helix</keyword>
<feature type="domain" description="Methyl-accepting transducer" evidence="8">
    <location>
        <begin position="274"/>
        <end position="531"/>
    </location>
</feature>
<evidence type="ECO:0000256" key="3">
    <source>
        <dbReference type="ARBA" id="ARBA00023136"/>
    </source>
</evidence>
<comment type="subcellular location">
    <subcellularLocation>
        <location evidence="1">Cell membrane</location>
    </subcellularLocation>
</comment>
<sequence>MFNFKSIRKKILFGFSIIIILVAIQTAFNFIMINSSNESTKEMVDKELKLLILDEKLALNVSQRTSLIRGYILYGDNDLKDRFSQSRDESIEIEKEVIKLGASPEFERLIERKKVWGEALDEAVLLHDQGNRERAMAILSEQAKVTRDLLADFENIVKEREEKINKKGDNIVADGKSLLNITLFIAVFVTISGIVTALITSRIIAHPIVGVMERMKQIAGGNLSNKPLETKGQDEIRALVDATNQMNENTRVLLNQVTVVSDQVKNQSEELMQSANEVKTGADQVAITMEEMASGSETQAHRVSDLAANMTEFTMKVNEANEYGEIVQEASQEIALMSSKGSQLMQSSTMQMEKIDYIVKDAVAKVEGLDSKSQEITKLVSVIRDISDQTNLLALNAAIEAARAGEHGKGFAVVADEVRKLAEQVSHSVTDITIIVNNIQAESTSVSQSLQEGYKQVEEGSKQIQITGETFHGIGEALTHMISNIENISSHLQNILADSQSMNLSIEEVAAISQQSAAGIEETAASSEQASSSMEEVAKSSSELAILAERLNELMQQFKL</sequence>
<dbReference type="InterPro" id="IPR004089">
    <property type="entry name" value="MCPsignal_dom"/>
</dbReference>
<protein>
    <submittedName>
        <fullName evidence="10">Methyl-accepting chemotaxis protein</fullName>
    </submittedName>
</protein>
<dbReference type="Pfam" id="PF00015">
    <property type="entry name" value="MCPsignal"/>
    <property type="match status" value="1"/>
</dbReference>
<keyword evidence="7" id="KW-0812">Transmembrane</keyword>
<evidence type="ECO:0000313" key="10">
    <source>
        <dbReference type="EMBL" id="MED4403644.1"/>
    </source>
</evidence>
<reference evidence="10 11" key="1">
    <citation type="submission" date="2023-03" db="EMBL/GenBank/DDBJ databases">
        <title>Bacillus Genome Sequencing.</title>
        <authorList>
            <person name="Dunlap C."/>
        </authorList>
    </citation>
    <scope>NUCLEOTIDE SEQUENCE [LARGE SCALE GENOMIC DNA]</scope>
    <source>
        <strain evidence="10 11">NRS-1717</strain>
    </source>
</reference>
<feature type="transmembrane region" description="Helical" evidence="7">
    <location>
        <begin position="181"/>
        <end position="205"/>
    </location>
</feature>
<organism evidence="10 11">
    <name type="scientific">Metabacillus fastidiosus</name>
    <dbReference type="NCBI Taxonomy" id="1458"/>
    <lineage>
        <taxon>Bacteria</taxon>
        <taxon>Bacillati</taxon>
        <taxon>Bacillota</taxon>
        <taxon>Bacilli</taxon>
        <taxon>Bacillales</taxon>
        <taxon>Bacillaceae</taxon>
        <taxon>Metabacillus</taxon>
    </lineage>
</organism>
<dbReference type="Proteomes" id="UP001342826">
    <property type="component" value="Unassembled WGS sequence"/>
</dbReference>
<evidence type="ECO:0000256" key="1">
    <source>
        <dbReference type="ARBA" id="ARBA00004236"/>
    </source>
</evidence>
<name>A0ABU6P512_9BACI</name>
<dbReference type="InterPro" id="IPR003660">
    <property type="entry name" value="HAMP_dom"/>
</dbReference>
<dbReference type="PROSITE" id="PS50885">
    <property type="entry name" value="HAMP"/>
    <property type="match status" value="1"/>
</dbReference>
<evidence type="ECO:0000259" key="8">
    <source>
        <dbReference type="PROSITE" id="PS50111"/>
    </source>
</evidence>
<proteinExistence type="inferred from homology"/>
<dbReference type="PANTHER" id="PTHR32089">
    <property type="entry name" value="METHYL-ACCEPTING CHEMOTAXIS PROTEIN MCPB"/>
    <property type="match status" value="1"/>
</dbReference>
<keyword evidence="3 7" id="KW-0472">Membrane</keyword>
<evidence type="ECO:0000256" key="4">
    <source>
        <dbReference type="ARBA" id="ARBA00023224"/>
    </source>
</evidence>
<dbReference type="PANTHER" id="PTHR32089:SF114">
    <property type="entry name" value="METHYL-ACCEPTING CHEMOTAXIS PROTEIN MCPB"/>
    <property type="match status" value="1"/>
</dbReference>
<dbReference type="PROSITE" id="PS50111">
    <property type="entry name" value="CHEMOTAXIS_TRANSDUC_2"/>
    <property type="match status" value="1"/>
</dbReference>
<keyword evidence="2" id="KW-1003">Cell membrane</keyword>
<dbReference type="SUPFAM" id="SSF58104">
    <property type="entry name" value="Methyl-accepting chemotaxis protein (MCP) signaling domain"/>
    <property type="match status" value="1"/>
</dbReference>
<dbReference type="Pfam" id="PF00672">
    <property type="entry name" value="HAMP"/>
    <property type="match status" value="1"/>
</dbReference>
<comment type="caution">
    <text evidence="10">The sequence shown here is derived from an EMBL/GenBank/DDBJ whole genome shotgun (WGS) entry which is preliminary data.</text>
</comment>